<dbReference type="CDD" id="cd01444">
    <property type="entry name" value="GlpE_ST"/>
    <property type="match status" value="1"/>
</dbReference>
<proteinExistence type="predicted"/>
<dbReference type="STRING" id="207949.RED65_12054"/>
<sequence length="104" mass="11736">MFKHMNIAELRDIMDSEAVKIVDIRDLISFQQGHIPSSLRLDNDNVQQFITDTPKDSKVVVCCYHGNSSQSAAQFLAEQGFSDVYSLDGGFTMWQSLYPDRVSS</sequence>
<comment type="caution">
    <text evidence="4">The sequence shown here is derived from an EMBL/GenBank/DDBJ whole genome shotgun (WGS) entry which is preliminary data.</text>
</comment>
<dbReference type="InterPro" id="IPR001763">
    <property type="entry name" value="Rhodanese-like_dom"/>
</dbReference>
<dbReference type="PANTHER" id="PTHR43031">
    <property type="entry name" value="FAD-DEPENDENT OXIDOREDUCTASE"/>
    <property type="match status" value="1"/>
</dbReference>
<dbReference type="Pfam" id="PF00581">
    <property type="entry name" value="Rhodanese"/>
    <property type="match status" value="1"/>
</dbReference>
<reference evidence="4 5" key="1">
    <citation type="submission" date="2006-03" db="EMBL/GenBank/DDBJ databases">
        <authorList>
            <person name="Pinhassi J."/>
            <person name="Pedros-Alio C."/>
            <person name="Ferriera S."/>
            <person name="Johnson J."/>
            <person name="Kravitz S."/>
            <person name="Halpern A."/>
            <person name="Remington K."/>
            <person name="Beeson K."/>
            <person name="Tran B."/>
            <person name="Rogers Y.-H."/>
            <person name="Friedman R."/>
            <person name="Venter J.C."/>
        </authorList>
    </citation>
    <scope>NUCLEOTIDE SEQUENCE [LARGE SCALE GENOMIC DNA]</scope>
    <source>
        <strain evidence="4 5">RED65</strain>
    </source>
</reference>
<dbReference type="OrthoDB" id="9811849at2"/>
<evidence type="ECO:0000313" key="4">
    <source>
        <dbReference type="EMBL" id="EAT12802.1"/>
    </source>
</evidence>
<dbReference type="EMBL" id="AAQH01000004">
    <property type="protein sequence ID" value="EAT12802.1"/>
    <property type="molecule type" value="Genomic_DNA"/>
</dbReference>
<dbReference type="AlphaFoldDB" id="Q1N3S2"/>
<evidence type="ECO:0000256" key="2">
    <source>
        <dbReference type="ARBA" id="ARBA00022679"/>
    </source>
</evidence>
<dbReference type="SUPFAM" id="SSF52821">
    <property type="entry name" value="Rhodanese/Cell cycle control phosphatase"/>
    <property type="match status" value="1"/>
</dbReference>
<keyword evidence="5" id="KW-1185">Reference proteome</keyword>
<dbReference type="GO" id="GO:0004792">
    <property type="term" value="F:thiosulfate-cyanide sulfurtransferase activity"/>
    <property type="evidence" value="ECO:0007669"/>
    <property type="project" value="InterPro"/>
</dbReference>
<name>Q1N3S2_9GAMM</name>
<dbReference type="PROSITE" id="PS50206">
    <property type="entry name" value="RHODANESE_3"/>
    <property type="match status" value="1"/>
</dbReference>
<dbReference type="GO" id="GO:0005737">
    <property type="term" value="C:cytoplasm"/>
    <property type="evidence" value="ECO:0007669"/>
    <property type="project" value="InterPro"/>
</dbReference>
<dbReference type="NCBIfam" id="NF001195">
    <property type="entry name" value="PRK00162.1"/>
    <property type="match status" value="1"/>
</dbReference>
<evidence type="ECO:0000259" key="3">
    <source>
        <dbReference type="PROSITE" id="PS50206"/>
    </source>
</evidence>
<accession>Q1N3S2</accession>
<keyword evidence="2 4" id="KW-0808">Transferase</keyword>
<dbReference type="Gene3D" id="3.40.250.10">
    <property type="entry name" value="Rhodanese-like domain"/>
    <property type="match status" value="1"/>
</dbReference>
<dbReference type="InterPro" id="IPR023695">
    <property type="entry name" value="Thiosulf_sulfurTrfase"/>
</dbReference>
<dbReference type="InterPro" id="IPR036873">
    <property type="entry name" value="Rhodanese-like_dom_sf"/>
</dbReference>
<dbReference type="InterPro" id="IPR050229">
    <property type="entry name" value="GlpE_sulfurtransferase"/>
</dbReference>
<dbReference type="PANTHER" id="PTHR43031:SF6">
    <property type="entry name" value="THIOSULFATE SULFURTRANSFERASE GLPE"/>
    <property type="match status" value="1"/>
</dbReference>
<dbReference type="Proteomes" id="UP000004263">
    <property type="component" value="Unassembled WGS sequence"/>
</dbReference>
<organism evidence="4 5">
    <name type="scientific">Bermanella marisrubri</name>
    <dbReference type="NCBI Taxonomy" id="207949"/>
    <lineage>
        <taxon>Bacteria</taxon>
        <taxon>Pseudomonadati</taxon>
        <taxon>Pseudomonadota</taxon>
        <taxon>Gammaproteobacteria</taxon>
        <taxon>Oceanospirillales</taxon>
        <taxon>Oceanospirillaceae</taxon>
        <taxon>Bermanella</taxon>
    </lineage>
</organism>
<gene>
    <name evidence="4" type="ORF">RED65_12054</name>
</gene>
<dbReference type="HOGENOM" id="CLU_089574_14_0_6"/>
<evidence type="ECO:0000256" key="1">
    <source>
        <dbReference type="ARBA" id="ARBA00022490"/>
    </source>
</evidence>
<feature type="domain" description="Rhodanese" evidence="3">
    <location>
        <begin position="15"/>
        <end position="103"/>
    </location>
</feature>
<protein>
    <submittedName>
        <fullName evidence="4">Thiosulfate sulfurtransferase</fullName>
    </submittedName>
</protein>
<keyword evidence="1" id="KW-0963">Cytoplasm</keyword>
<dbReference type="SMART" id="SM00450">
    <property type="entry name" value="RHOD"/>
    <property type="match status" value="1"/>
</dbReference>
<dbReference type="RefSeq" id="WP_007018692.1">
    <property type="nucleotide sequence ID" value="NZ_CH724118.1"/>
</dbReference>
<evidence type="ECO:0000313" key="5">
    <source>
        <dbReference type="Proteomes" id="UP000004263"/>
    </source>
</evidence>